<feature type="domain" description="FRG" evidence="1">
    <location>
        <begin position="19"/>
        <end position="110"/>
    </location>
</feature>
<dbReference type="SMART" id="SM00901">
    <property type="entry name" value="FRG"/>
    <property type="match status" value="1"/>
</dbReference>
<reference evidence="2 3" key="1">
    <citation type="submission" date="2020-08" db="EMBL/GenBank/DDBJ databases">
        <title>Enterococcus faecalis SF28073 genome assembly.</title>
        <authorList>
            <person name="Duerkop B.A."/>
            <person name="Johnson C.N."/>
        </authorList>
    </citation>
    <scope>NUCLEOTIDE SEQUENCE [LARGE SCALE GENOMIC DNA]</scope>
    <source>
        <strain evidence="2 3">SF28073</strain>
    </source>
</reference>
<evidence type="ECO:0000313" key="3">
    <source>
        <dbReference type="Proteomes" id="UP000516122"/>
    </source>
</evidence>
<gene>
    <name evidence="2" type="ORF">H9Q64_07755</name>
</gene>
<organism evidence="2 3">
    <name type="scientific">Enterococcus faecalis</name>
    <name type="common">Streptococcus faecalis</name>
    <dbReference type="NCBI Taxonomy" id="1351"/>
    <lineage>
        <taxon>Bacteria</taxon>
        <taxon>Bacillati</taxon>
        <taxon>Bacillota</taxon>
        <taxon>Bacilli</taxon>
        <taxon>Lactobacillales</taxon>
        <taxon>Enterococcaceae</taxon>
        <taxon>Enterococcus</taxon>
    </lineage>
</organism>
<dbReference type="RefSeq" id="WP_002382833.1">
    <property type="nucleotide sequence ID" value="NZ_CAACXS010000011.1"/>
</dbReference>
<dbReference type="EMBL" id="CP060804">
    <property type="protein sequence ID" value="QNP39149.1"/>
    <property type="molecule type" value="Genomic_DNA"/>
</dbReference>
<dbReference type="InterPro" id="IPR014966">
    <property type="entry name" value="FRG-dom"/>
</dbReference>
<dbReference type="Proteomes" id="UP000516122">
    <property type="component" value="Chromosome"/>
</dbReference>
<evidence type="ECO:0000313" key="2">
    <source>
        <dbReference type="EMBL" id="QNP39149.1"/>
    </source>
</evidence>
<name>A0A7H0FSY3_ENTFL</name>
<protein>
    <submittedName>
        <fullName evidence="2">FRG domain-containing protein</fullName>
    </submittedName>
</protein>
<sequence length="395" mass="45804">MIHIESVSKFLSELQALGGNKEFFFRGENREFSKRSPSIYQKEQLVKNSDKYYSRLIAENPSALRSNPFETLSNLQHYGARTRLLDITSNPLIALFFAVIEPNDEPGYVYVYESEDIKFDTNHTAIMKAAINFLPGDMVMNFIKEEDSEDQDENFLQKLNEKTNLREQLCNPESIRKDLKKAHIVISTKKTDRIIRQSGNFIMPAFEYEEDSVSKSIEDLSVIDKENQVPILFEIDSRKKQKILNELSSLGINEGSVYPDVEHQTKYLERFFGEQSSITQKFSESEDKKKFIIEHYENENRIFGPKSFFVPDSMESNLSNEERLFLNGFHTTNSTFVKEEDNYFVGIRADYFVVEIGTTENPIDKQDTIDTEFAVVTANHKGSRYVTVIRLDNRI</sequence>
<dbReference type="AlphaFoldDB" id="A0A7H0FSY3"/>
<accession>A0A7H0FSY3</accession>
<evidence type="ECO:0000259" key="1">
    <source>
        <dbReference type="SMART" id="SM00901"/>
    </source>
</evidence>
<proteinExistence type="predicted"/>
<dbReference type="Pfam" id="PF08867">
    <property type="entry name" value="FRG"/>
    <property type="match status" value="1"/>
</dbReference>